<reference evidence="3" key="1">
    <citation type="submission" date="2014-01" db="EMBL/GenBank/DDBJ databases">
        <title>The Genome Sequence of Anopheles melas CM1001059_A (V2).</title>
        <authorList>
            <consortium name="The Broad Institute Genomics Platform"/>
            <person name="Neafsey D.E."/>
            <person name="Besansky N."/>
            <person name="Howell P."/>
            <person name="Walton C."/>
            <person name="Young S.K."/>
            <person name="Zeng Q."/>
            <person name="Gargeya S."/>
            <person name="Fitzgerald M."/>
            <person name="Haas B."/>
            <person name="Abouelleil A."/>
            <person name="Allen A.W."/>
            <person name="Alvarado L."/>
            <person name="Arachchi H.M."/>
            <person name="Berlin A.M."/>
            <person name="Chapman S.B."/>
            <person name="Gainer-Dewar J."/>
            <person name="Goldberg J."/>
            <person name="Griggs A."/>
            <person name="Gujja S."/>
            <person name="Hansen M."/>
            <person name="Howarth C."/>
            <person name="Imamovic A."/>
            <person name="Ireland A."/>
            <person name="Larimer J."/>
            <person name="McCowan C."/>
            <person name="Murphy C."/>
            <person name="Pearson M."/>
            <person name="Poon T.W."/>
            <person name="Priest M."/>
            <person name="Roberts A."/>
            <person name="Saif S."/>
            <person name="Shea T."/>
            <person name="Sisk P."/>
            <person name="Sykes S."/>
            <person name="Wortman J."/>
            <person name="Nusbaum C."/>
            <person name="Birren B."/>
        </authorList>
    </citation>
    <scope>NUCLEOTIDE SEQUENCE [LARGE SCALE GENOMIC DNA]</scope>
    <source>
        <strain evidence="3">CM1001059</strain>
    </source>
</reference>
<dbReference type="VEuPathDB" id="VectorBase:AMEC007440"/>
<name>A0A182TSC6_9DIPT</name>
<keyword evidence="3" id="KW-1185">Reference proteome</keyword>
<proteinExistence type="predicted"/>
<evidence type="ECO:0000256" key="1">
    <source>
        <dbReference type="SAM" id="Phobius"/>
    </source>
</evidence>
<feature type="transmembrane region" description="Helical" evidence="1">
    <location>
        <begin position="66"/>
        <end position="87"/>
    </location>
</feature>
<sequence>MIFQRAASRGSLLAVEGSVVCASAGPHLRRFLPRTINSSIEEDSSSEATDDGATEAGRLANGLTGVMLVGGLATTAGATLMGMYLVGTVIKIGVAMMVVGGDDDDVLEFSPCESKGWCHVDAPKEMNSKCDVMIQITERTREGR</sequence>
<accession>A0A182TSC6</accession>
<dbReference type="Proteomes" id="UP000075902">
    <property type="component" value="Unassembled WGS sequence"/>
</dbReference>
<keyword evidence="1" id="KW-0812">Transmembrane</keyword>
<organism evidence="2 3">
    <name type="scientific">Anopheles melas</name>
    <dbReference type="NCBI Taxonomy" id="34690"/>
    <lineage>
        <taxon>Eukaryota</taxon>
        <taxon>Metazoa</taxon>
        <taxon>Ecdysozoa</taxon>
        <taxon>Arthropoda</taxon>
        <taxon>Hexapoda</taxon>
        <taxon>Insecta</taxon>
        <taxon>Pterygota</taxon>
        <taxon>Neoptera</taxon>
        <taxon>Endopterygota</taxon>
        <taxon>Diptera</taxon>
        <taxon>Nematocera</taxon>
        <taxon>Culicoidea</taxon>
        <taxon>Culicidae</taxon>
        <taxon>Anophelinae</taxon>
        <taxon>Anopheles</taxon>
    </lineage>
</organism>
<reference evidence="2" key="2">
    <citation type="submission" date="2020-05" db="UniProtKB">
        <authorList>
            <consortium name="EnsemblMetazoa"/>
        </authorList>
    </citation>
    <scope>IDENTIFICATION</scope>
    <source>
        <strain evidence="2">CM1001059</strain>
    </source>
</reference>
<evidence type="ECO:0000313" key="3">
    <source>
        <dbReference type="Proteomes" id="UP000075902"/>
    </source>
</evidence>
<keyword evidence="1" id="KW-1133">Transmembrane helix</keyword>
<evidence type="ECO:0000313" key="2">
    <source>
        <dbReference type="EnsemblMetazoa" id="AMEC007440-PA"/>
    </source>
</evidence>
<keyword evidence="1" id="KW-0472">Membrane</keyword>
<dbReference type="EnsemblMetazoa" id="AMEC007440-RA">
    <property type="protein sequence ID" value="AMEC007440-PA"/>
    <property type="gene ID" value="AMEC007440"/>
</dbReference>
<dbReference type="AlphaFoldDB" id="A0A182TSC6"/>
<protein>
    <submittedName>
        <fullName evidence="2">Uncharacterized protein</fullName>
    </submittedName>
</protein>